<evidence type="ECO:0000256" key="1">
    <source>
        <dbReference type="SAM" id="Coils"/>
    </source>
</evidence>
<reference evidence="2 3" key="1">
    <citation type="submission" date="2023-02" db="EMBL/GenBank/DDBJ databases">
        <title>Host association and intracellularity evolved multiple times independently in the Rickettsiales.</title>
        <authorList>
            <person name="Castelli M."/>
            <person name="Nardi T."/>
            <person name="Gammuto L."/>
            <person name="Bellinzona G."/>
            <person name="Sabaneyeva E."/>
            <person name="Potekhin A."/>
            <person name="Serra V."/>
            <person name="Petroni G."/>
            <person name="Sassera D."/>
        </authorList>
    </citation>
    <scope>NUCLEOTIDE SEQUENCE [LARGE SCALE GENOMIC DNA]</scope>
    <source>
        <strain evidence="2 3">BOD18</strain>
    </source>
</reference>
<accession>A0ABU5L7S3</accession>
<organism evidence="2 3">
    <name type="scientific">Candidatus Cyrtobacter comes</name>
    <dbReference type="NCBI Taxonomy" id="675776"/>
    <lineage>
        <taxon>Bacteria</taxon>
        <taxon>Pseudomonadati</taxon>
        <taxon>Pseudomonadota</taxon>
        <taxon>Alphaproteobacteria</taxon>
        <taxon>Rickettsiales</taxon>
        <taxon>Candidatus Midichloriaceae</taxon>
        <taxon>Candidatus Cyrtobacter</taxon>
    </lineage>
</organism>
<keyword evidence="1" id="KW-0175">Coiled coil</keyword>
<sequence length="41" mass="4952">MIKKESKLIEEQEKRKEELSKALRLNLARRKKKLDNKKEGN</sequence>
<dbReference type="RefSeq" id="WP_322497650.1">
    <property type="nucleotide sequence ID" value="NZ_JARGYT010000024.1"/>
</dbReference>
<feature type="coiled-coil region" evidence="1">
    <location>
        <begin position="2"/>
        <end position="29"/>
    </location>
</feature>
<evidence type="ECO:0000313" key="3">
    <source>
        <dbReference type="Proteomes" id="UP001293791"/>
    </source>
</evidence>
<protein>
    <submittedName>
        <fullName evidence="2">Uncharacterized protein</fullName>
    </submittedName>
</protein>
<dbReference type="Proteomes" id="UP001293791">
    <property type="component" value="Unassembled WGS sequence"/>
</dbReference>
<keyword evidence="3" id="KW-1185">Reference proteome</keyword>
<comment type="caution">
    <text evidence="2">The sequence shown here is derived from an EMBL/GenBank/DDBJ whole genome shotgun (WGS) entry which is preliminary data.</text>
</comment>
<evidence type="ECO:0000313" key="2">
    <source>
        <dbReference type="EMBL" id="MDZ5762171.1"/>
    </source>
</evidence>
<proteinExistence type="predicted"/>
<name>A0ABU5L7S3_9RICK</name>
<gene>
    <name evidence="2" type="ORF">Cyrtocomes_00542</name>
</gene>
<dbReference type="EMBL" id="JARGYT010000024">
    <property type="protein sequence ID" value="MDZ5762171.1"/>
    <property type="molecule type" value="Genomic_DNA"/>
</dbReference>